<dbReference type="Pfam" id="PF23672">
    <property type="entry name" value="DUF7153"/>
    <property type="match status" value="1"/>
</dbReference>
<feature type="region of interest" description="Disordered" evidence="1">
    <location>
        <begin position="374"/>
        <end position="407"/>
    </location>
</feature>
<feature type="domain" description="DUF7153" evidence="2">
    <location>
        <begin position="17"/>
        <end position="157"/>
    </location>
</feature>
<dbReference type="AlphaFoldDB" id="A0A0N4W1S4"/>
<keyword evidence="4" id="KW-1185">Reference proteome</keyword>
<organism evidence="5">
    <name type="scientific">Haemonchus placei</name>
    <name type="common">Barber's pole worm</name>
    <dbReference type="NCBI Taxonomy" id="6290"/>
    <lineage>
        <taxon>Eukaryota</taxon>
        <taxon>Metazoa</taxon>
        <taxon>Ecdysozoa</taxon>
        <taxon>Nematoda</taxon>
        <taxon>Chromadorea</taxon>
        <taxon>Rhabditida</taxon>
        <taxon>Rhabditina</taxon>
        <taxon>Rhabditomorpha</taxon>
        <taxon>Strongyloidea</taxon>
        <taxon>Trichostrongylidae</taxon>
        <taxon>Haemonchus</taxon>
    </lineage>
</organism>
<dbReference type="InterPro" id="IPR055577">
    <property type="entry name" value="DUF7153"/>
</dbReference>
<evidence type="ECO:0000313" key="3">
    <source>
        <dbReference type="EMBL" id="VDO21290.1"/>
    </source>
</evidence>
<protein>
    <submittedName>
        <fullName evidence="5">C-type lectin domain-containing protein</fullName>
    </submittedName>
</protein>
<dbReference type="OrthoDB" id="6060890at2759"/>
<feature type="region of interest" description="Disordered" evidence="1">
    <location>
        <begin position="207"/>
        <end position="284"/>
    </location>
</feature>
<evidence type="ECO:0000313" key="4">
    <source>
        <dbReference type="Proteomes" id="UP000268014"/>
    </source>
</evidence>
<dbReference type="EMBL" id="UZAF01016132">
    <property type="protein sequence ID" value="VDO21290.1"/>
    <property type="molecule type" value="Genomic_DNA"/>
</dbReference>
<reference evidence="3 4" key="2">
    <citation type="submission" date="2018-11" db="EMBL/GenBank/DDBJ databases">
        <authorList>
            <consortium name="Pathogen Informatics"/>
        </authorList>
    </citation>
    <scope>NUCLEOTIDE SEQUENCE [LARGE SCALE GENOMIC DNA]</scope>
    <source>
        <strain evidence="3 4">MHpl1</strain>
    </source>
</reference>
<dbReference type="PANTHER" id="PTHR22198">
    <property type="entry name" value="FERM DOMAIN-CONTAINING PROTEIN"/>
    <property type="match status" value="1"/>
</dbReference>
<proteinExistence type="predicted"/>
<feature type="compositionally biased region" description="Basic and acidic residues" evidence="1">
    <location>
        <begin position="207"/>
        <end position="240"/>
    </location>
</feature>
<gene>
    <name evidence="3" type="ORF">HPLM_LOCUS3606</name>
</gene>
<dbReference type="STRING" id="6290.A0A0N4W1S4"/>
<dbReference type="WBParaSite" id="HPLM_0000361401-mRNA-1">
    <property type="protein sequence ID" value="HPLM_0000361401-mRNA-1"/>
    <property type="gene ID" value="HPLM_0000361401"/>
</dbReference>
<accession>A0A0N4W1S4</accession>
<dbReference type="Proteomes" id="UP000268014">
    <property type="component" value="Unassembled WGS sequence"/>
</dbReference>
<sequence length="436" mass="49690">MGLIFIRGQLFEKHIENLGKTNHGENSGTFECVQMIRQQADAPKCRKSITRQGISDDGKLLYSNGYLIFAYKTMEDMCTKDFAASWKTWTGARQLCQLLPDKYTVKRLSFFKKVHGSTQFAYLLIAQIADLMMDCAPALNVLNCLKPKICAFVGAYRIVTFKVDAVLCNALGLSEDQHLYMYTSSLKVNYSNHTAFASYPGYNEFRSEDEKKQVTKPDSTEPESNRKSSETQTDPVERPTARRTLPRTISIYDFPSMKNSSTITHKETPDMYEPEPGTSTELQKAAEKSRLLDTCDYMMDKKASPIPVALVHPLPSSPTGVWVRKKPPRKVGCVMFENKFPFPTKEPEVPEKSPEFDRRDAIERLIVDLVTDPKDDDKSVKEVIKSPRRAHSESRTNVERRKLNVPDDDSLLQRLKLNYFNSPDYTSAELREINSD</sequence>
<evidence type="ECO:0000313" key="5">
    <source>
        <dbReference type="WBParaSite" id="HPLM_0000361401-mRNA-1"/>
    </source>
</evidence>
<evidence type="ECO:0000259" key="2">
    <source>
        <dbReference type="Pfam" id="PF23672"/>
    </source>
</evidence>
<evidence type="ECO:0000256" key="1">
    <source>
        <dbReference type="SAM" id="MobiDB-lite"/>
    </source>
</evidence>
<feature type="compositionally biased region" description="Basic and acidic residues" evidence="1">
    <location>
        <begin position="374"/>
        <end position="405"/>
    </location>
</feature>
<dbReference type="OMA" id="PKICAFV"/>
<name>A0A0N4W1S4_HAEPC</name>
<reference evidence="5" key="1">
    <citation type="submission" date="2017-02" db="UniProtKB">
        <authorList>
            <consortium name="WormBaseParasite"/>
        </authorList>
    </citation>
    <scope>IDENTIFICATION</scope>
</reference>
<dbReference type="PANTHER" id="PTHR22198:SF2">
    <property type="entry name" value="PROTEIN CBG14274"/>
    <property type="match status" value="1"/>
</dbReference>